<gene>
    <name evidence="10" type="ORF">SAMN04489842_1741</name>
</gene>
<dbReference type="AlphaFoldDB" id="A0A1H1EY03"/>
<dbReference type="InterPro" id="IPR003594">
    <property type="entry name" value="HATPase_dom"/>
</dbReference>
<keyword evidence="4" id="KW-0808">Transferase</keyword>
<dbReference type="InterPro" id="IPR036890">
    <property type="entry name" value="HATPase_C_sf"/>
</dbReference>
<dbReference type="NCBIfam" id="TIGR00229">
    <property type="entry name" value="sensory_box"/>
    <property type="match status" value="1"/>
</dbReference>
<protein>
    <recommendedName>
        <fullName evidence="2">histidine kinase</fullName>
        <ecNumber evidence="2">2.7.13.3</ecNumber>
    </recommendedName>
</protein>
<dbReference type="InterPro" id="IPR000700">
    <property type="entry name" value="PAS-assoc_C"/>
</dbReference>
<dbReference type="GO" id="GO:0000155">
    <property type="term" value="F:phosphorelay sensor kinase activity"/>
    <property type="evidence" value="ECO:0007669"/>
    <property type="project" value="InterPro"/>
</dbReference>
<evidence type="ECO:0000313" key="11">
    <source>
        <dbReference type="Proteomes" id="UP000198848"/>
    </source>
</evidence>
<dbReference type="InterPro" id="IPR036097">
    <property type="entry name" value="HisK_dim/P_sf"/>
</dbReference>
<keyword evidence="7" id="KW-0472">Membrane</keyword>
<name>A0A1H1EY03_NATTX</name>
<dbReference type="FunFam" id="3.30.565.10:FF:000006">
    <property type="entry name" value="Sensor histidine kinase WalK"/>
    <property type="match status" value="1"/>
</dbReference>
<dbReference type="SUPFAM" id="SSF47384">
    <property type="entry name" value="Homodimeric domain of signal transducing histidine kinase"/>
    <property type="match status" value="1"/>
</dbReference>
<evidence type="ECO:0000256" key="4">
    <source>
        <dbReference type="ARBA" id="ARBA00022679"/>
    </source>
</evidence>
<dbReference type="PRINTS" id="PR00344">
    <property type="entry name" value="BCTRLSENSOR"/>
</dbReference>
<dbReference type="Gene3D" id="1.10.287.130">
    <property type="match status" value="1"/>
</dbReference>
<proteinExistence type="predicted"/>
<dbReference type="InterPro" id="IPR013656">
    <property type="entry name" value="PAS_4"/>
</dbReference>
<dbReference type="EMBL" id="FNLC01000002">
    <property type="protein sequence ID" value="SDQ93550.1"/>
    <property type="molecule type" value="Genomic_DNA"/>
</dbReference>
<evidence type="ECO:0000256" key="1">
    <source>
        <dbReference type="ARBA" id="ARBA00000085"/>
    </source>
</evidence>
<accession>A0A1H1EY03</accession>
<dbReference type="PANTHER" id="PTHR43304">
    <property type="entry name" value="PHYTOCHROME-LIKE PROTEIN CPH1"/>
    <property type="match status" value="1"/>
</dbReference>
<feature type="coiled-coil region" evidence="6">
    <location>
        <begin position="140"/>
        <end position="167"/>
    </location>
</feature>
<evidence type="ECO:0000256" key="5">
    <source>
        <dbReference type="ARBA" id="ARBA00022777"/>
    </source>
</evidence>
<dbReference type="Gene3D" id="3.30.450.20">
    <property type="entry name" value="PAS domain"/>
    <property type="match status" value="1"/>
</dbReference>
<dbReference type="InterPro" id="IPR035965">
    <property type="entry name" value="PAS-like_dom_sf"/>
</dbReference>
<evidence type="ECO:0000259" key="9">
    <source>
        <dbReference type="PROSITE" id="PS50113"/>
    </source>
</evidence>
<evidence type="ECO:0000256" key="7">
    <source>
        <dbReference type="SAM" id="Phobius"/>
    </source>
</evidence>
<dbReference type="SUPFAM" id="SSF55785">
    <property type="entry name" value="PYP-like sensor domain (PAS domain)"/>
    <property type="match status" value="1"/>
</dbReference>
<evidence type="ECO:0000256" key="6">
    <source>
        <dbReference type="SAM" id="Coils"/>
    </source>
</evidence>
<feature type="domain" description="Histidine kinase" evidence="8">
    <location>
        <begin position="465"/>
        <end position="677"/>
    </location>
</feature>
<dbReference type="Proteomes" id="UP000198848">
    <property type="component" value="Unassembled WGS sequence"/>
</dbReference>
<dbReference type="PROSITE" id="PS50113">
    <property type="entry name" value="PAC"/>
    <property type="match status" value="1"/>
</dbReference>
<sequence>MEYWRRFLSQLGPTRVIGTLGGLYIGLAIIRGWIWLEAGYSLLNVTLITSMIVVPGATLLYGSYRLSRSDVDSNFYPDVAGWTLAGFGAMAALLVTYHLQPEGGISSPGTSPPILTAISSVGGFAVGIHDARAKTRTLAVEERNRELHRTKRELEESERRYRTLAENFPNGAVALLDEELRHTLVAGRGFEKVEFSADDLRGERIQDVYSGEVLERIESNYRATLEGEPTSFELTVQGRTFEFHVHPLTDDDGDVSSILAMSQDVTERKLREQELAKRARQQEAVADLGQLALETDDVDELMEEATREVADVLDYEYCKVLDLLEADDELLLRQGVGWRDGIVGEARVSALEDDSQAAYTLEHDHPIVVEDLGTETRFGGPELLTSHDVRSGISTVIGPFDEPWGILGTHDTERREISEEDVSFVQSVANVLAEAIERQQYRSELEGLVADLEESNERLEQFAYAASHDLQEPLRMVSSYLQLVERRHADDLDEEGLEFLEFAVDGADRMRSMIDGLLKYSRVETNADPLEAVDLETVFEDAREDLQLTIAANDATITAEPLPRVQGDDRQLRQVFQNLLENAIAYSGDEPPTVRVSARRNGSDWIVTVEDDGIGIDPEYQDSVFEVFERAHDRDAGTGTGIGLALCERIVERHGGDIWLESELDEGTAVSFSLPVP</sequence>
<dbReference type="InterPro" id="IPR003661">
    <property type="entry name" value="HisK_dim/P_dom"/>
</dbReference>
<evidence type="ECO:0000256" key="2">
    <source>
        <dbReference type="ARBA" id="ARBA00012438"/>
    </source>
</evidence>
<feature type="transmembrane region" description="Helical" evidence="7">
    <location>
        <begin position="42"/>
        <end position="63"/>
    </location>
</feature>
<dbReference type="InterPro" id="IPR052162">
    <property type="entry name" value="Sensor_kinase/Photoreceptor"/>
</dbReference>
<dbReference type="Pfam" id="PF00512">
    <property type="entry name" value="HisKA"/>
    <property type="match status" value="1"/>
</dbReference>
<comment type="catalytic activity">
    <reaction evidence="1">
        <text>ATP + protein L-histidine = ADP + protein N-phospho-L-histidine.</text>
        <dbReference type="EC" id="2.7.13.3"/>
    </reaction>
</comment>
<keyword evidence="7" id="KW-1133">Transmembrane helix</keyword>
<keyword evidence="11" id="KW-1185">Reference proteome</keyword>
<dbReference type="Pfam" id="PF02518">
    <property type="entry name" value="HATPase_c"/>
    <property type="match status" value="1"/>
</dbReference>
<evidence type="ECO:0000259" key="8">
    <source>
        <dbReference type="PROSITE" id="PS50109"/>
    </source>
</evidence>
<dbReference type="SMART" id="SM00388">
    <property type="entry name" value="HisKA"/>
    <property type="match status" value="1"/>
</dbReference>
<dbReference type="Pfam" id="PF08448">
    <property type="entry name" value="PAS_4"/>
    <property type="match status" value="1"/>
</dbReference>
<dbReference type="SUPFAM" id="SSF55874">
    <property type="entry name" value="ATPase domain of HSP90 chaperone/DNA topoisomerase II/histidine kinase"/>
    <property type="match status" value="1"/>
</dbReference>
<dbReference type="InterPro" id="IPR004358">
    <property type="entry name" value="Sig_transdc_His_kin-like_C"/>
</dbReference>
<dbReference type="InterPro" id="IPR003018">
    <property type="entry name" value="GAF"/>
</dbReference>
<evidence type="ECO:0000313" key="10">
    <source>
        <dbReference type="EMBL" id="SDQ93550.1"/>
    </source>
</evidence>
<dbReference type="Pfam" id="PF01590">
    <property type="entry name" value="GAF"/>
    <property type="match status" value="1"/>
</dbReference>
<dbReference type="SMART" id="SM00387">
    <property type="entry name" value="HATPase_c"/>
    <property type="match status" value="1"/>
</dbReference>
<feature type="transmembrane region" description="Helical" evidence="7">
    <location>
        <begin position="16"/>
        <end position="36"/>
    </location>
</feature>
<dbReference type="EC" id="2.7.13.3" evidence="2"/>
<dbReference type="SUPFAM" id="SSF55781">
    <property type="entry name" value="GAF domain-like"/>
    <property type="match status" value="1"/>
</dbReference>
<dbReference type="PANTHER" id="PTHR43304:SF1">
    <property type="entry name" value="PAC DOMAIN-CONTAINING PROTEIN"/>
    <property type="match status" value="1"/>
</dbReference>
<reference evidence="11" key="1">
    <citation type="submission" date="2016-10" db="EMBL/GenBank/DDBJ databases">
        <authorList>
            <person name="Varghese N."/>
            <person name="Submissions S."/>
        </authorList>
    </citation>
    <scope>NUCLEOTIDE SEQUENCE [LARGE SCALE GENOMIC DNA]</scope>
    <source>
        <strain evidence="11">DSM 24767</strain>
    </source>
</reference>
<dbReference type="SMART" id="SM00065">
    <property type="entry name" value="GAF"/>
    <property type="match status" value="1"/>
</dbReference>
<dbReference type="Gene3D" id="3.30.565.10">
    <property type="entry name" value="Histidine kinase-like ATPase, C-terminal domain"/>
    <property type="match status" value="1"/>
</dbReference>
<dbReference type="STRING" id="1095778.SAMN04489842_1741"/>
<organism evidence="10 11">
    <name type="scientific">Natronobacterium texcoconense</name>
    <dbReference type="NCBI Taxonomy" id="1095778"/>
    <lineage>
        <taxon>Archaea</taxon>
        <taxon>Methanobacteriati</taxon>
        <taxon>Methanobacteriota</taxon>
        <taxon>Stenosarchaea group</taxon>
        <taxon>Halobacteria</taxon>
        <taxon>Halobacteriales</taxon>
        <taxon>Natrialbaceae</taxon>
        <taxon>Natronobacterium</taxon>
    </lineage>
</organism>
<keyword evidence="3" id="KW-0597">Phosphoprotein</keyword>
<dbReference type="InterPro" id="IPR029016">
    <property type="entry name" value="GAF-like_dom_sf"/>
</dbReference>
<keyword evidence="5" id="KW-0418">Kinase</keyword>
<evidence type="ECO:0000256" key="3">
    <source>
        <dbReference type="ARBA" id="ARBA00022553"/>
    </source>
</evidence>
<feature type="domain" description="PAC" evidence="9">
    <location>
        <begin position="225"/>
        <end position="277"/>
    </location>
</feature>
<dbReference type="Gene3D" id="3.30.450.40">
    <property type="match status" value="1"/>
</dbReference>
<dbReference type="CDD" id="cd00082">
    <property type="entry name" value="HisKA"/>
    <property type="match status" value="1"/>
</dbReference>
<dbReference type="InterPro" id="IPR005467">
    <property type="entry name" value="His_kinase_dom"/>
</dbReference>
<dbReference type="PROSITE" id="PS50109">
    <property type="entry name" value="HIS_KIN"/>
    <property type="match status" value="1"/>
</dbReference>
<feature type="transmembrane region" description="Helical" evidence="7">
    <location>
        <begin position="75"/>
        <end position="99"/>
    </location>
</feature>
<dbReference type="InterPro" id="IPR000014">
    <property type="entry name" value="PAS"/>
</dbReference>
<keyword evidence="7" id="KW-0812">Transmembrane</keyword>
<keyword evidence="6" id="KW-0175">Coiled coil</keyword>